<evidence type="ECO:0000256" key="2">
    <source>
        <dbReference type="ARBA" id="ARBA00022490"/>
    </source>
</evidence>
<dbReference type="Gene3D" id="3.30.70.330">
    <property type="match status" value="1"/>
</dbReference>
<evidence type="ECO:0000259" key="6">
    <source>
        <dbReference type="PROSITE" id="PS50102"/>
    </source>
</evidence>
<dbReference type="PANTHER" id="PTHR23236">
    <property type="entry name" value="EUKARYOTIC TRANSLATION INITIATION FACTOR 4B/4H"/>
    <property type="match status" value="1"/>
</dbReference>
<dbReference type="GO" id="GO:0005737">
    <property type="term" value="C:cytoplasm"/>
    <property type="evidence" value="ECO:0007669"/>
    <property type="project" value="UniProtKB-SubCell"/>
</dbReference>
<dbReference type="InterPro" id="IPR012677">
    <property type="entry name" value="Nucleotide-bd_a/b_plait_sf"/>
</dbReference>
<dbReference type="OrthoDB" id="4726at2759"/>
<dbReference type="EMBL" id="JWZT01002380">
    <property type="protein sequence ID" value="KII69551.1"/>
    <property type="molecule type" value="Genomic_DNA"/>
</dbReference>
<proteinExistence type="predicted"/>
<name>A0A0C2MQN7_THEKT</name>
<keyword evidence="2" id="KW-0963">Cytoplasm</keyword>
<dbReference type="Proteomes" id="UP000031668">
    <property type="component" value="Unassembled WGS sequence"/>
</dbReference>
<evidence type="ECO:0000256" key="1">
    <source>
        <dbReference type="ARBA" id="ARBA00004496"/>
    </source>
</evidence>
<keyword evidence="8" id="KW-1185">Reference proteome</keyword>
<dbReference type="GO" id="GO:0005634">
    <property type="term" value="C:nucleus"/>
    <property type="evidence" value="ECO:0007669"/>
    <property type="project" value="TreeGrafter"/>
</dbReference>
<sequence length="226" mass="24961">MSNDLSFDGDSDGISESFQPQIDDAFSFDVSSHILPKPAPSEKRHDVEMKSSMPGEVDLSTIQCLHEQVSELLSPKNEEASQSEGEDSHDIPDSAEKDADNRSIYIGNVDYSSTVQDLSSHFSSCGNINRITIGSHKATGRPKGYAYIEFADRSSVMSAMALNETLFKGRLLKICPKRTNIPGLSASRGTHTRGRGRGRGGIFKVSRRPIRRGRGRASYRYNFQIK</sequence>
<dbReference type="CDD" id="cd12306">
    <property type="entry name" value="RRM_II_PABPs"/>
    <property type="match status" value="1"/>
</dbReference>
<dbReference type="InterPro" id="IPR035979">
    <property type="entry name" value="RBD_domain_sf"/>
</dbReference>
<dbReference type="GO" id="GO:0000288">
    <property type="term" value="P:nuclear-transcribed mRNA catabolic process, deadenylation-dependent decay"/>
    <property type="evidence" value="ECO:0007669"/>
    <property type="project" value="TreeGrafter"/>
</dbReference>
<organism evidence="7 8">
    <name type="scientific">Thelohanellus kitauei</name>
    <name type="common">Myxosporean</name>
    <dbReference type="NCBI Taxonomy" id="669202"/>
    <lineage>
        <taxon>Eukaryota</taxon>
        <taxon>Metazoa</taxon>
        <taxon>Cnidaria</taxon>
        <taxon>Myxozoa</taxon>
        <taxon>Myxosporea</taxon>
        <taxon>Bivalvulida</taxon>
        <taxon>Platysporina</taxon>
        <taxon>Myxobolidae</taxon>
        <taxon>Thelohanellus</taxon>
    </lineage>
</organism>
<evidence type="ECO:0000256" key="5">
    <source>
        <dbReference type="SAM" id="MobiDB-lite"/>
    </source>
</evidence>
<feature type="compositionally biased region" description="Basic and acidic residues" evidence="5">
    <location>
        <begin position="40"/>
        <end position="49"/>
    </location>
</feature>
<dbReference type="AlphaFoldDB" id="A0A0C2MQN7"/>
<evidence type="ECO:0000256" key="4">
    <source>
        <dbReference type="PROSITE-ProRule" id="PRU00176"/>
    </source>
</evidence>
<evidence type="ECO:0000313" key="7">
    <source>
        <dbReference type="EMBL" id="KII69551.1"/>
    </source>
</evidence>
<dbReference type="SUPFAM" id="SSF54928">
    <property type="entry name" value="RNA-binding domain, RBD"/>
    <property type="match status" value="1"/>
</dbReference>
<dbReference type="SMART" id="SM00360">
    <property type="entry name" value="RRM"/>
    <property type="match status" value="1"/>
</dbReference>
<dbReference type="GO" id="GO:0008143">
    <property type="term" value="F:poly(A) binding"/>
    <property type="evidence" value="ECO:0007669"/>
    <property type="project" value="TreeGrafter"/>
</dbReference>
<evidence type="ECO:0000313" key="8">
    <source>
        <dbReference type="Proteomes" id="UP000031668"/>
    </source>
</evidence>
<dbReference type="InterPro" id="IPR000504">
    <property type="entry name" value="RRM_dom"/>
</dbReference>
<reference evidence="7 8" key="1">
    <citation type="journal article" date="2014" name="Genome Biol. Evol.">
        <title>The genome of the myxosporean Thelohanellus kitauei shows adaptations to nutrient acquisition within its fish host.</title>
        <authorList>
            <person name="Yang Y."/>
            <person name="Xiong J."/>
            <person name="Zhou Z."/>
            <person name="Huo F."/>
            <person name="Miao W."/>
            <person name="Ran C."/>
            <person name="Liu Y."/>
            <person name="Zhang J."/>
            <person name="Feng J."/>
            <person name="Wang M."/>
            <person name="Wang M."/>
            <person name="Wang L."/>
            <person name="Yao B."/>
        </authorList>
    </citation>
    <scope>NUCLEOTIDE SEQUENCE [LARGE SCALE GENOMIC DNA]</scope>
    <source>
        <strain evidence="7">Wuqing</strain>
    </source>
</reference>
<feature type="compositionally biased region" description="Basic and acidic residues" evidence="5">
    <location>
        <begin position="86"/>
        <end position="99"/>
    </location>
</feature>
<accession>A0A0C2MQN7</accession>
<comment type="subcellular location">
    <subcellularLocation>
        <location evidence="1">Cytoplasm</location>
    </subcellularLocation>
</comment>
<protein>
    <submittedName>
        <fullName evidence="7">Embryonic polyadenylate-binding protein 2-B</fullName>
    </submittedName>
</protein>
<comment type="caution">
    <text evidence="7">The sequence shown here is derived from an EMBL/GenBank/DDBJ whole genome shotgun (WGS) entry which is preliminary data.</text>
</comment>
<keyword evidence="3 4" id="KW-0694">RNA-binding</keyword>
<gene>
    <name evidence="7" type="ORF">RF11_09871</name>
</gene>
<dbReference type="Pfam" id="PF00076">
    <property type="entry name" value="RRM_1"/>
    <property type="match status" value="1"/>
</dbReference>
<feature type="region of interest" description="Disordered" evidence="5">
    <location>
        <begin position="74"/>
        <end position="99"/>
    </location>
</feature>
<dbReference type="PROSITE" id="PS50102">
    <property type="entry name" value="RRM"/>
    <property type="match status" value="1"/>
</dbReference>
<feature type="region of interest" description="Disordered" evidence="5">
    <location>
        <begin position="1"/>
        <end position="60"/>
    </location>
</feature>
<feature type="domain" description="RRM" evidence="6">
    <location>
        <begin position="102"/>
        <end position="179"/>
    </location>
</feature>
<evidence type="ECO:0000256" key="3">
    <source>
        <dbReference type="ARBA" id="ARBA00022884"/>
    </source>
</evidence>
<dbReference type="PANTHER" id="PTHR23236:SF27">
    <property type="entry name" value="EMBRYONIC POLYADENYLATE-BINDING PROTEIN 2"/>
    <property type="match status" value="1"/>
</dbReference>